<reference evidence="5 6" key="1">
    <citation type="journal article" date="2009" name="Genome Res.">
        <title>Whole genome sequence of Desulfovibrio magneticus strain RS-1 revealed common gene clusters in magnetotactic bacteria.</title>
        <authorList>
            <person name="Nakazawa H."/>
            <person name="Arakaki A."/>
            <person name="Narita-Yamada S."/>
            <person name="Yashiro I."/>
            <person name="Jinno K."/>
            <person name="Aoki N."/>
            <person name="Tsuruyama A."/>
            <person name="Okamura Y."/>
            <person name="Tanikawa S."/>
            <person name="Fujita N."/>
            <person name="Takeyama H."/>
            <person name="Matsunaga T."/>
        </authorList>
    </citation>
    <scope>NUCLEOTIDE SEQUENCE [LARGE SCALE GENOMIC DNA]</scope>
    <source>
        <strain evidence="6">ATCC 700980 / DSM 13731 / RS-1</strain>
    </source>
</reference>
<accession>C4XMY5</accession>
<dbReference type="Proteomes" id="UP000009071">
    <property type="component" value="Chromosome"/>
</dbReference>
<dbReference type="EMBL" id="AP010904">
    <property type="protein sequence ID" value="BAH77288.1"/>
    <property type="molecule type" value="Genomic_DNA"/>
</dbReference>
<dbReference type="InterPro" id="IPR002123">
    <property type="entry name" value="Plipid/glycerol_acylTrfase"/>
</dbReference>
<evidence type="ECO:0000259" key="4">
    <source>
        <dbReference type="SMART" id="SM00563"/>
    </source>
</evidence>
<dbReference type="GO" id="GO:0006654">
    <property type="term" value="P:phosphatidic acid biosynthetic process"/>
    <property type="evidence" value="ECO:0007669"/>
    <property type="project" value="TreeGrafter"/>
</dbReference>
<keyword evidence="6" id="KW-1185">Reference proteome</keyword>
<sequence length="237" mass="26379">MRAVLFKLAVVPLTLFFSSLCWLTARLGRDGRVSHFLECLWAKSLVGAAGIRIEADLSALDPGQAYIFMANHQSHMDIPILFAALSGWNFRFLAKESLFQIPVFGPAMRRMGHVAIDRGNRRKAMESIQEAVDLVSRGIGLLVFPEGTRSMDYSKLQDFKTGGMIVALKCQAQVAPLVLEGSGGVLPKHGRRLTPGVVRLRALPPFDAAALYTLKERENFKNDLWDRMDAAYQEMRA</sequence>
<evidence type="ECO:0000313" key="5">
    <source>
        <dbReference type="EMBL" id="BAH77288.1"/>
    </source>
</evidence>
<dbReference type="eggNOG" id="COG0204">
    <property type="taxonomic scope" value="Bacteria"/>
</dbReference>
<keyword evidence="3 5" id="KW-0012">Acyltransferase</keyword>
<gene>
    <name evidence="5" type="ordered locus">DMR_37970</name>
</gene>
<dbReference type="PANTHER" id="PTHR10434">
    <property type="entry name" value="1-ACYL-SN-GLYCEROL-3-PHOSPHATE ACYLTRANSFERASE"/>
    <property type="match status" value="1"/>
</dbReference>
<dbReference type="AlphaFoldDB" id="C4XMY5"/>
<name>C4XMY5_SOLM1</name>
<evidence type="ECO:0000256" key="1">
    <source>
        <dbReference type="ARBA" id="ARBA00005189"/>
    </source>
</evidence>
<comment type="pathway">
    <text evidence="1">Lipid metabolism.</text>
</comment>
<keyword evidence="2" id="KW-0808">Transferase</keyword>
<feature type="domain" description="Phospholipid/glycerol acyltransferase" evidence="4">
    <location>
        <begin position="66"/>
        <end position="182"/>
    </location>
</feature>
<dbReference type="OrthoDB" id="9809618at2"/>
<dbReference type="GO" id="GO:0003841">
    <property type="term" value="F:1-acylglycerol-3-phosphate O-acyltransferase activity"/>
    <property type="evidence" value="ECO:0007669"/>
    <property type="project" value="TreeGrafter"/>
</dbReference>
<dbReference type="STRING" id="573370.DMR_37970"/>
<dbReference type="KEGG" id="dma:DMR_37970"/>
<dbReference type="CDD" id="cd07989">
    <property type="entry name" value="LPLAT_AGPAT-like"/>
    <property type="match status" value="1"/>
</dbReference>
<evidence type="ECO:0000256" key="3">
    <source>
        <dbReference type="ARBA" id="ARBA00023315"/>
    </source>
</evidence>
<dbReference type="RefSeq" id="WP_015862428.1">
    <property type="nucleotide sequence ID" value="NC_012796.1"/>
</dbReference>
<evidence type="ECO:0000256" key="2">
    <source>
        <dbReference type="ARBA" id="ARBA00022679"/>
    </source>
</evidence>
<organism evidence="5 6">
    <name type="scientific">Solidesulfovibrio magneticus (strain ATCC 700980 / DSM 13731 / RS-1)</name>
    <name type="common">Desulfovibrio magneticus</name>
    <dbReference type="NCBI Taxonomy" id="573370"/>
    <lineage>
        <taxon>Bacteria</taxon>
        <taxon>Pseudomonadati</taxon>
        <taxon>Thermodesulfobacteriota</taxon>
        <taxon>Desulfovibrionia</taxon>
        <taxon>Desulfovibrionales</taxon>
        <taxon>Desulfovibrionaceae</taxon>
        <taxon>Solidesulfovibrio</taxon>
    </lineage>
</organism>
<protein>
    <submittedName>
        <fullName evidence="5">Acyltransferase</fullName>
    </submittedName>
</protein>
<dbReference type="SMART" id="SM00563">
    <property type="entry name" value="PlsC"/>
    <property type="match status" value="1"/>
</dbReference>
<dbReference type="Pfam" id="PF01553">
    <property type="entry name" value="Acyltransferase"/>
    <property type="match status" value="1"/>
</dbReference>
<evidence type="ECO:0000313" key="6">
    <source>
        <dbReference type="Proteomes" id="UP000009071"/>
    </source>
</evidence>
<dbReference type="PANTHER" id="PTHR10434:SF11">
    <property type="entry name" value="1-ACYL-SN-GLYCEROL-3-PHOSPHATE ACYLTRANSFERASE"/>
    <property type="match status" value="1"/>
</dbReference>
<dbReference type="SUPFAM" id="SSF69593">
    <property type="entry name" value="Glycerol-3-phosphate (1)-acyltransferase"/>
    <property type="match status" value="1"/>
</dbReference>
<proteinExistence type="predicted"/>
<dbReference type="HOGENOM" id="CLU_027938_6_3_7"/>